<dbReference type="OrthoDB" id="310217at2759"/>
<proteinExistence type="predicted"/>
<dbReference type="InterPro" id="IPR000719">
    <property type="entry name" value="Prot_kinase_dom"/>
</dbReference>
<dbReference type="InParanoid" id="A0A0C3H2K1"/>
<reference evidence="4 5" key="1">
    <citation type="submission" date="2014-04" db="EMBL/GenBank/DDBJ databases">
        <authorList>
            <consortium name="DOE Joint Genome Institute"/>
            <person name="Kuo A."/>
            <person name="Martino E."/>
            <person name="Perotto S."/>
            <person name="Kohler A."/>
            <person name="Nagy L.G."/>
            <person name="Floudas D."/>
            <person name="Copeland A."/>
            <person name="Barry K.W."/>
            <person name="Cichocki N."/>
            <person name="Veneault-Fourrey C."/>
            <person name="LaButti K."/>
            <person name="Lindquist E.A."/>
            <person name="Lipzen A."/>
            <person name="Lundell T."/>
            <person name="Morin E."/>
            <person name="Murat C."/>
            <person name="Sun H."/>
            <person name="Tunlid A."/>
            <person name="Henrissat B."/>
            <person name="Grigoriev I.V."/>
            <person name="Hibbett D.S."/>
            <person name="Martin F."/>
            <person name="Nordberg H.P."/>
            <person name="Cantor M.N."/>
            <person name="Hua S.X."/>
        </authorList>
    </citation>
    <scope>NUCLEOTIDE SEQUENCE [LARGE SCALE GENOMIC DNA]</scope>
    <source>
        <strain evidence="4 5">Zn</strain>
    </source>
</reference>
<keyword evidence="1" id="KW-0067">ATP-binding</keyword>
<evidence type="ECO:0000256" key="1">
    <source>
        <dbReference type="PROSITE-ProRule" id="PRU10141"/>
    </source>
</evidence>
<dbReference type="InterPro" id="IPR017441">
    <property type="entry name" value="Protein_kinase_ATP_BS"/>
</dbReference>
<reference evidence="5" key="2">
    <citation type="submission" date="2015-01" db="EMBL/GenBank/DDBJ databases">
        <title>Evolutionary Origins and Diversification of the Mycorrhizal Mutualists.</title>
        <authorList>
            <consortium name="DOE Joint Genome Institute"/>
            <consortium name="Mycorrhizal Genomics Consortium"/>
            <person name="Kohler A."/>
            <person name="Kuo A."/>
            <person name="Nagy L.G."/>
            <person name="Floudas D."/>
            <person name="Copeland A."/>
            <person name="Barry K.W."/>
            <person name="Cichocki N."/>
            <person name="Veneault-Fourrey C."/>
            <person name="LaButti K."/>
            <person name="Lindquist E.A."/>
            <person name="Lipzen A."/>
            <person name="Lundell T."/>
            <person name="Morin E."/>
            <person name="Murat C."/>
            <person name="Riley R."/>
            <person name="Ohm R."/>
            <person name="Sun H."/>
            <person name="Tunlid A."/>
            <person name="Henrissat B."/>
            <person name="Grigoriev I.V."/>
            <person name="Hibbett D.S."/>
            <person name="Martin F."/>
        </authorList>
    </citation>
    <scope>NUCLEOTIDE SEQUENCE [LARGE SCALE GENOMIC DNA]</scope>
    <source>
        <strain evidence="5">Zn</strain>
    </source>
</reference>
<feature type="binding site" evidence="1">
    <location>
        <position position="75"/>
    </location>
    <ligand>
        <name>ATP</name>
        <dbReference type="ChEBI" id="CHEBI:30616"/>
    </ligand>
</feature>
<feature type="domain" description="Protein kinase" evidence="3">
    <location>
        <begin position="42"/>
        <end position="218"/>
    </location>
</feature>
<dbReference type="GO" id="GO:0005524">
    <property type="term" value="F:ATP binding"/>
    <property type="evidence" value="ECO:0007669"/>
    <property type="project" value="UniProtKB-UniRule"/>
</dbReference>
<dbReference type="PROSITE" id="PS50011">
    <property type="entry name" value="PROTEIN_KINASE_DOM"/>
    <property type="match status" value="1"/>
</dbReference>
<evidence type="ECO:0000313" key="4">
    <source>
        <dbReference type="EMBL" id="KIN02391.1"/>
    </source>
</evidence>
<dbReference type="InterPro" id="IPR011009">
    <property type="entry name" value="Kinase-like_dom_sf"/>
</dbReference>
<dbReference type="HOGENOM" id="CLU_1267229_0_0_1"/>
<dbReference type="PROSITE" id="PS00107">
    <property type="entry name" value="PROTEIN_KINASE_ATP"/>
    <property type="match status" value="1"/>
</dbReference>
<organism evidence="4 5">
    <name type="scientific">Oidiodendron maius (strain Zn)</name>
    <dbReference type="NCBI Taxonomy" id="913774"/>
    <lineage>
        <taxon>Eukaryota</taxon>
        <taxon>Fungi</taxon>
        <taxon>Dikarya</taxon>
        <taxon>Ascomycota</taxon>
        <taxon>Pezizomycotina</taxon>
        <taxon>Leotiomycetes</taxon>
        <taxon>Leotiomycetes incertae sedis</taxon>
        <taxon>Myxotrichaceae</taxon>
        <taxon>Oidiodendron</taxon>
    </lineage>
</organism>
<keyword evidence="1" id="KW-0547">Nucleotide-binding</keyword>
<sequence length="218" mass="24823">MSATSEFDVPTWNLLHPIDREKKRYETWLKRSENWQGISGKWEGVRVLGRGGYGLCGLFKYKGSDENIPKYIVVKQSGSPDKALKNESRLLGQCRTSGSVHIVKMYKSYHQEGGTGTSSLFDPYPYGNLPILGPIYSKAKEVSRIYLEYCSRGDLDRWIRQLHAREKISELNAWRVLECLARAAMVLERGHEGDPTPGSNHRPIAHFDIKPNNSRILT</sequence>
<dbReference type="STRING" id="913774.A0A0C3H2K1"/>
<gene>
    <name evidence="4" type="ORF">OIDMADRAFT_122072</name>
</gene>
<evidence type="ECO:0000313" key="5">
    <source>
        <dbReference type="Proteomes" id="UP000054321"/>
    </source>
</evidence>
<keyword evidence="5" id="KW-1185">Reference proteome</keyword>
<accession>A0A0C3H2K1</accession>
<dbReference type="AlphaFoldDB" id="A0A0C3H2K1"/>
<dbReference type="Proteomes" id="UP000054321">
    <property type="component" value="Unassembled WGS sequence"/>
</dbReference>
<feature type="region of interest" description="Disordered" evidence="2">
    <location>
        <begin position="191"/>
        <end position="218"/>
    </location>
</feature>
<dbReference type="SUPFAM" id="SSF56112">
    <property type="entry name" value="Protein kinase-like (PK-like)"/>
    <property type="match status" value="1"/>
</dbReference>
<name>A0A0C3H2K1_OIDMZ</name>
<dbReference type="GO" id="GO:0004672">
    <property type="term" value="F:protein kinase activity"/>
    <property type="evidence" value="ECO:0007669"/>
    <property type="project" value="InterPro"/>
</dbReference>
<evidence type="ECO:0000256" key="2">
    <source>
        <dbReference type="SAM" id="MobiDB-lite"/>
    </source>
</evidence>
<dbReference type="Gene3D" id="1.10.510.10">
    <property type="entry name" value="Transferase(Phosphotransferase) domain 1"/>
    <property type="match status" value="1"/>
</dbReference>
<evidence type="ECO:0000259" key="3">
    <source>
        <dbReference type="PROSITE" id="PS50011"/>
    </source>
</evidence>
<dbReference type="EMBL" id="KN832875">
    <property type="protein sequence ID" value="KIN02391.1"/>
    <property type="molecule type" value="Genomic_DNA"/>
</dbReference>
<protein>
    <recommendedName>
        <fullName evidence="3">Protein kinase domain-containing protein</fullName>
    </recommendedName>
</protein>